<dbReference type="RefSeq" id="WP_364594030.1">
    <property type="nucleotide sequence ID" value="NZ_JBFAQK010000019.1"/>
</dbReference>
<dbReference type="InterPro" id="IPR016024">
    <property type="entry name" value="ARM-type_fold"/>
</dbReference>
<evidence type="ECO:0000256" key="1">
    <source>
        <dbReference type="SAM" id="MobiDB-lite"/>
    </source>
</evidence>
<proteinExistence type="predicted"/>
<dbReference type="Gene3D" id="1.25.10.10">
    <property type="entry name" value="Leucine-rich Repeat Variant"/>
    <property type="match status" value="1"/>
</dbReference>
<name>A0ABV3HVH4_9ACTN</name>
<sequence length="684" mass="74020">MTTLELRPTRHCSPGERLLHGKGVVSAVGAGRAEDWADLDRDVWWATVSAVMGRSHHGRVRVGHHWFDKREIADWSRAPYWHEPASGVGSPAWSRPPTESEIALCLCHADTRVRAAALGLAESAALPVSVLPLVLIRCADTEKPVRDLARSVLGSVLAGADEAVLRPLIPLAVLVGMRRYGSWARDTLLERIGDVPVEAVAELLSSDGRDARIAGLRAGASSGRLSAAEARAIAEGDPDGGVRVQAVRAAMRLAFPPGPEPRTPPTQALTGHADAAWRRRSGAKVQSPGTARTGGGDRTEVPRQAPALDGMPSGQDARAWVLAFLDSCRDREVRRGTLAAALETDFFQAADLAHLAVSHRDRHIRRHSCAALLACSDGHSFLDLLCSARDSAVHAVAVGRLRSAGRGDEVGRHLTDPSASVRAVACREFRSAGGDPRTHYQELCADPRAVTPAAVVGLAEQRCPADAVLLQPLTRHPRAEVRARALAAVRMLGGLPDDAMPVFADDPDPRVRATALGALRHNPRTLRDLVHHRHSDVRATALSLLSRRHDLTWQEALPFLEDPVATVSDAAARALRRTAREIPTSLLLSLADPDRPRAQRATALSLIAGRHEPDSLLAALRLVDDSDPAVRRTARDRAVTVLRRREEITGPHADAIRTLADRYATELPVWLAQIRRRNAAERRR</sequence>
<keyword evidence="3" id="KW-1185">Reference proteome</keyword>
<evidence type="ECO:0000313" key="2">
    <source>
        <dbReference type="EMBL" id="MEV4682303.1"/>
    </source>
</evidence>
<organism evidence="2 3">
    <name type="scientific">Streptomyces kurssanovii</name>
    <dbReference type="NCBI Taxonomy" id="67312"/>
    <lineage>
        <taxon>Bacteria</taxon>
        <taxon>Bacillati</taxon>
        <taxon>Actinomycetota</taxon>
        <taxon>Actinomycetes</taxon>
        <taxon>Kitasatosporales</taxon>
        <taxon>Streptomycetaceae</taxon>
        <taxon>Streptomyces</taxon>
    </lineage>
</organism>
<gene>
    <name evidence="2" type="ORF">AB0K36_16160</name>
</gene>
<dbReference type="Proteomes" id="UP001552521">
    <property type="component" value="Unassembled WGS sequence"/>
</dbReference>
<evidence type="ECO:0000313" key="3">
    <source>
        <dbReference type="Proteomes" id="UP001552521"/>
    </source>
</evidence>
<protein>
    <recommendedName>
        <fullName evidence="4">HEAT repeat protein</fullName>
    </recommendedName>
</protein>
<dbReference type="InterPro" id="IPR011989">
    <property type="entry name" value="ARM-like"/>
</dbReference>
<reference evidence="2 3" key="1">
    <citation type="submission" date="2024-06" db="EMBL/GenBank/DDBJ databases">
        <title>The Natural Products Discovery Center: Release of the First 8490 Sequenced Strains for Exploring Actinobacteria Biosynthetic Diversity.</title>
        <authorList>
            <person name="Kalkreuter E."/>
            <person name="Kautsar S.A."/>
            <person name="Yang D."/>
            <person name="Bader C.D."/>
            <person name="Teijaro C.N."/>
            <person name="Fluegel L."/>
            <person name="Davis C.M."/>
            <person name="Simpson J.R."/>
            <person name="Lauterbach L."/>
            <person name="Steele A.D."/>
            <person name="Gui C."/>
            <person name="Meng S."/>
            <person name="Li G."/>
            <person name="Viehrig K."/>
            <person name="Ye F."/>
            <person name="Su P."/>
            <person name="Kiefer A.F."/>
            <person name="Nichols A."/>
            <person name="Cepeda A.J."/>
            <person name="Yan W."/>
            <person name="Fan B."/>
            <person name="Jiang Y."/>
            <person name="Adhikari A."/>
            <person name="Zheng C.-J."/>
            <person name="Schuster L."/>
            <person name="Cowan T.M."/>
            <person name="Smanski M.J."/>
            <person name="Chevrette M.G."/>
            <person name="De Carvalho L.P.S."/>
            <person name="Shen B."/>
        </authorList>
    </citation>
    <scope>NUCLEOTIDE SEQUENCE [LARGE SCALE GENOMIC DNA]</scope>
    <source>
        <strain evidence="2 3">NPDC049344</strain>
    </source>
</reference>
<accession>A0ABV3HVH4</accession>
<feature type="region of interest" description="Disordered" evidence="1">
    <location>
        <begin position="254"/>
        <end position="312"/>
    </location>
</feature>
<dbReference type="EMBL" id="JBFAQK010000019">
    <property type="protein sequence ID" value="MEV4682303.1"/>
    <property type="molecule type" value="Genomic_DNA"/>
</dbReference>
<evidence type="ECO:0008006" key="4">
    <source>
        <dbReference type="Google" id="ProtNLM"/>
    </source>
</evidence>
<dbReference type="SUPFAM" id="SSF48371">
    <property type="entry name" value="ARM repeat"/>
    <property type="match status" value="1"/>
</dbReference>
<comment type="caution">
    <text evidence="2">The sequence shown here is derived from an EMBL/GenBank/DDBJ whole genome shotgun (WGS) entry which is preliminary data.</text>
</comment>